<dbReference type="Proteomes" id="UP000317369">
    <property type="component" value="Chromosome"/>
</dbReference>
<name>A0A517YSY9_9BACT</name>
<gene>
    <name evidence="1" type="ORF">KS4_13700</name>
</gene>
<keyword evidence="2" id="KW-1185">Reference proteome</keyword>
<dbReference type="KEGG" id="pcor:KS4_13700"/>
<proteinExistence type="predicted"/>
<accession>A0A517YSY9</accession>
<evidence type="ECO:0000313" key="1">
    <source>
        <dbReference type="EMBL" id="QDU33324.1"/>
    </source>
</evidence>
<dbReference type="AlphaFoldDB" id="A0A517YSY9"/>
<evidence type="ECO:0000313" key="2">
    <source>
        <dbReference type="Proteomes" id="UP000317369"/>
    </source>
</evidence>
<reference evidence="1 2" key="1">
    <citation type="submission" date="2019-02" db="EMBL/GenBank/DDBJ databases">
        <title>Deep-cultivation of Planctomycetes and their phenomic and genomic characterization uncovers novel biology.</title>
        <authorList>
            <person name="Wiegand S."/>
            <person name="Jogler M."/>
            <person name="Boedeker C."/>
            <person name="Pinto D."/>
            <person name="Vollmers J."/>
            <person name="Rivas-Marin E."/>
            <person name="Kohn T."/>
            <person name="Peeters S.H."/>
            <person name="Heuer A."/>
            <person name="Rast P."/>
            <person name="Oberbeckmann S."/>
            <person name="Bunk B."/>
            <person name="Jeske O."/>
            <person name="Meyerdierks A."/>
            <person name="Storesund J.E."/>
            <person name="Kallscheuer N."/>
            <person name="Luecker S."/>
            <person name="Lage O.M."/>
            <person name="Pohl T."/>
            <person name="Merkel B.J."/>
            <person name="Hornburger P."/>
            <person name="Mueller R.-W."/>
            <person name="Bruemmer F."/>
            <person name="Labrenz M."/>
            <person name="Spormann A.M."/>
            <person name="Op den Camp H."/>
            <person name="Overmann J."/>
            <person name="Amann R."/>
            <person name="Jetten M.S.M."/>
            <person name="Mascher T."/>
            <person name="Medema M.H."/>
            <person name="Devos D.P."/>
            <person name="Kaster A.-K."/>
            <person name="Ovreas L."/>
            <person name="Rohde M."/>
            <person name="Galperin M.Y."/>
            <person name="Jogler C."/>
        </authorList>
    </citation>
    <scope>NUCLEOTIDE SEQUENCE [LARGE SCALE GENOMIC DNA]</scope>
    <source>
        <strain evidence="1 2">KS4</strain>
    </source>
</reference>
<organism evidence="1 2">
    <name type="scientific">Poriferisphaera corsica</name>
    <dbReference type="NCBI Taxonomy" id="2528020"/>
    <lineage>
        <taxon>Bacteria</taxon>
        <taxon>Pseudomonadati</taxon>
        <taxon>Planctomycetota</taxon>
        <taxon>Phycisphaerae</taxon>
        <taxon>Phycisphaerales</taxon>
        <taxon>Phycisphaeraceae</taxon>
        <taxon>Poriferisphaera</taxon>
    </lineage>
</organism>
<protein>
    <submittedName>
        <fullName evidence="1">Uncharacterized protein</fullName>
    </submittedName>
</protein>
<sequence length="93" mass="10700">MEYCFDCKEALSIRFSDEELKFVAQYFTYISKDTAQCKHDLPKVYDTIRWTVLWLIIAYDAHYGGLIVSEINSYDEGISFCHDADNLGCPVVG</sequence>
<dbReference type="EMBL" id="CP036425">
    <property type="protein sequence ID" value="QDU33324.1"/>
    <property type="molecule type" value="Genomic_DNA"/>
</dbReference>